<organism evidence="2 3">
    <name type="scientific">Bdellovibrio reynosensis</name>
    <dbReference type="NCBI Taxonomy" id="2835041"/>
    <lineage>
        <taxon>Bacteria</taxon>
        <taxon>Pseudomonadati</taxon>
        <taxon>Bdellovibrionota</taxon>
        <taxon>Bdellovibrionia</taxon>
        <taxon>Bdellovibrionales</taxon>
        <taxon>Pseudobdellovibrionaceae</taxon>
        <taxon>Bdellovibrio</taxon>
    </lineage>
</organism>
<reference evidence="2" key="1">
    <citation type="submission" date="2022-03" db="EMBL/GenBank/DDBJ databases">
        <title>Genome Identification and Characterization of new species Bdellovibrio reynosense LBG001 sp. nov. from a Mexico soil sample.</title>
        <authorList>
            <person name="Camilli A."/>
            <person name="Ajao Y."/>
            <person name="Guo X."/>
        </authorList>
    </citation>
    <scope>NUCLEOTIDE SEQUENCE</scope>
    <source>
        <strain evidence="2">LBG001</strain>
    </source>
</reference>
<dbReference type="Proteomes" id="UP000830116">
    <property type="component" value="Chromosome"/>
</dbReference>
<dbReference type="EMBL" id="CP093442">
    <property type="protein sequence ID" value="UOE99939.1"/>
    <property type="molecule type" value="Genomic_DNA"/>
</dbReference>
<keyword evidence="3" id="KW-1185">Reference proteome</keyword>
<evidence type="ECO:0000313" key="3">
    <source>
        <dbReference type="Proteomes" id="UP000830116"/>
    </source>
</evidence>
<evidence type="ECO:0000256" key="1">
    <source>
        <dbReference type="SAM" id="SignalP"/>
    </source>
</evidence>
<keyword evidence="1" id="KW-0732">Signal</keyword>
<protein>
    <submittedName>
        <fullName evidence="2">Uncharacterized protein</fullName>
    </submittedName>
</protein>
<sequence length="138" mass="15323">MKSFFCMLALLATPAFASAVTSITCVPSFDPDFKVQVRFSSNIDPLNPFVGTYTSSAVLKVTQKNSRQAYEVTVRTSPESRGTNDLRGDAEGVYLKLYPQTENGQFTHYTGQLFVNDLNVRAYFKFINEGNEPGLVCN</sequence>
<accession>A0ABY4C4W3</accession>
<proteinExistence type="predicted"/>
<dbReference type="RefSeq" id="WP_243535429.1">
    <property type="nucleotide sequence ID" value="NZ_CP093442.1"/>
</dbReference>
<feature type="signal peptide" evidence="1">
    <location>
        <begin position="1"/>
        <end position="17"/>
    </location>
</feature>
<evidence type="ECO:0000313" key="2">
    <source>
        <dbReference type="EMBL" id="UOE99939.1"/>
    </source>
</evidence>
<feature type="chain" id="PRO_5047350697" evidence="1">
    <location>
        <begin position="18"/>
        <end position="138"/>
    </location>
</feature>
<name>A0ABY4C4W3_9BACT</name>
<gene>
    <name evidence="2" type="ORF">MNR06_09535</name>
</gene>